<dbReference type="Gene3D" id="3.30.460.10">
    <property type="entry name" value="Beta Polymerase, domain 2"/>
    <property type="match status" value="1"/>
</dbReference>
<evidence type="ECO:0000259" key="1">
    <source>
        <dbReference type="Pfam" id="PF21418"/>
    </source>
</evidence>
<dbReference type="STRING" id="937777.Deipe_2883"/>
<reference evidence="3" key="1">
    <citation type="submission" date="2012-03" db="EMBL/GenBank/DDBJ databases">
        <title>Complete sequence of chromosome of Deinococcus peraridilitoris DSM 19664.</title>
        <authorList>
            <person name="Lucas S."/>
            <person name="Copeland A."/>
            <person name="Lapidus A."/>
            <person name="Glavina del Rio T."/>
            <person name="Dalin E."/>
            <person name="Tice H."/>
            <person name="Bruce D."/>
            <person name="Goodwin L."/>
            <person name="Pitluck S."/>
            <person name="Peters L."/>
            <person name="Mikhailova N."/>
            <person name="Lu M."/>
            <person name="Kyrpides N."/>
            <person name="Mavromatis K."/>
            <person name="Ivanova N."/>
            <person name="Brettin T."/>
            <person name="Detter J.C."/>
            <person name="Han C."/>
            <person name="Larimer F."/>
            <person name="Land M."/>
            <person name="Hauser L."/>
            <person name="Markowitz V."/>
            <person name="Cheng J.-F."/>
            <person name="Hugenholtz P."/>
            <person name="Woyke T."/>
            <person name="Wu D."/>
            <person name="Pukall R."/>
            <person name="Steenblock K."/>
            <person name="Brambilla E."/>
            <person name="Klenk H.-P."/>
            <person name="Eisen J.A."/>
        </authorList>
    </citation>
    <scope>NUCLEOTIDE SEQUENCE [LARGE SCALE GENOMIC DNA]</scope>
    <source>
        <strain evidence="3">DSM 19664 / LMG 22246 / CIP 109416 / KR-200</strain>
    </source>
</reference>
<name>L0A4I7_DEIPD</name>
<dbReference type="KEGG" id="dpd:Deipe_2883"/>
<dbReference type="eggNOG" id="COG1708">
    <property type="taxonomic scope" value="Bacteria"/>
</dbReference>
<dbReference type="InterPro" id="IPR048495">
    <property type="entry name" value="LinB-like_C"/>
</dbReference>
<dbReference type="Proteomes" id="UP000010467">
    <property type="component" value="Chromosome"/>
</dbReference>
<feature type="domain" description="Lincosamide nucleotidyltransferase-like C-terminal" evidence="1">
    <location>
        <begin position="142"/>
        <end position="255"/>
    </location>
</feature>
<keyword evidence="3" id="KW-1185">Reference proteome</keyword>
<dbReference type="EMBL" id="CP003382">
    <property type="protein sequence ID" value="AFZ68344.1"/>
    <property type="molecule type" value="Genomic_DNA"/>
</dbReference>
<dbReference type="OrthoDB" id="65410at2"/>
<evidence type="ECO:0000313" key="3">
    <source>
        <dbReference type="Proteomes" id="UP000010467"/>
    </source>
</evidence>
<evidence type="ECO:0000313" key="2">
    <source>
        <dbReference type="EMBL" id="AFZ68344.1"/>
    </source>
</evidence>
<dbReference type="RefSeq" id="WP_015236646.1">
    <property type="nucleotide sequence ID" value="NC_019793.1"/>
</dbReference>
<dbReference type="SUPFAM" id="SSF81301">
    <property type="entry name" value="Nucleotidyltransferase"/>
    <property type="match status" value="1"/>
</dbReference>
<gene>
    <name evidence="2" type="ordered locus">Deipe_2883</name>
</gene>
<sequence length="264" mass="30528">MLQHVLLHDFRAAILRETRISAALTYGSWTQGEADEFSDIEFYLFCERPQDFDLPAFLGTVAPVSLLLRNEFGTVNVLFDRLVRGEFHVEPTSAIALVASWPERRIDPDRMLIKDVQGELHRALTELRARGEAAPHRGSELQQLWDRFLNWMVFGSGVLLRGERARAHELLWFVQDILVRLARLHEHALQHWLSGKRQLEREISSQALNRYAACTGGLGTLERSYVEAWTWGQELLSVLQLTYPVEPHESVLRALDDRLRAWRH</sequence>
<accession>L0A4I7</accession>
<protein>
    <recommendedName>
        <fullName evidence="1">Lincosamide nucleotidyltransferase-like C-terminal domain-containing protein</fullName>
    </recommendedName>
</protein>
<dbReference type="Pfam" id="PF21418">
    <property type="entry name" value="LinB-like_C"/>
    <property type="match status" value="1"/>
</dbReference>
<dbReference type="Gene3D" id="1.20.120.330">
    <property type="entry name" value="Nucleotidyltransferases domain 2"/>
    <property type="match status" value="1"/>
</dbReference>
<dbReference type="InterPro" id="IPR043519">
    <property type="entry name" value="NT_sf"/>
</dbReference>
<dbReference type="HOGENOM" id="CLU_086371_0_0_0"/>
<organism evidence="2 3">
    <name type="scientific">Deinococcus peraridilitoris (strain DSM 19664 / LMG 22246 / CIP 109416 / KR-200)</name>
    <dbReference type="NCBI Taxonomy" id="937777"/>
    <lineage>
        <taxon>Bacteria</taxon>
        <taxon>Thermotogati</taxon>
        <taxon>Deinococcota</taxon>
        <taxon>Deinococci</taxon>
        <taxon>Deinococcales</taxon>
        <taxon>Deinococcaceae</taxon>
        <taxon>Deinococcus</taxon>
    </lineage>
</organism>
<proteinExistence type="predicted"/>
<dbReference type="AlphaFoldDB" id="L0A4I7"/>
<dbReference type="PATRIC" id="fig|937777.3.peg.2898"/>